<dbReference type="OrthoDB" id="6931295at2759"/>
<evidence type="ECO:0000313" key="1">
    <source>
        <dbReference type="EMBL" id="JAT82588.1"/>
    </source>
</evidence>
<organism evidence="1">
    <name type="scientific">Pectinophora gossypiella</name>
    <name type="common">Cotton pink bollworm</name>
    <name type="synonym">Depressaria gossypiella</name>
    <dbReference type="NCBI Taxonomy" id="13191"/>
    <lineage>
        <taxon>Eukaryota</taxon>
        <taxon>Metazoa</taxon>
        <taxon>Ecdysozoa</taxon>
        <taxon>Arthropoda</taxon>
        <taxon>Hexapoda</taxon>
        <taxon>Insecta</taxon>
        <taxon>Pterygota</taxon>
        <taxon>Neoptera</taxon>
        <taxon>Endopterygota</taxon>
        <taxon>Lepidoptera</taxon>
        <taxon>Glossata</taxon>
        <taxon>Ditrysia</taxon>
        <taxon>Gelechioidea</taxon>
        <taxon>Gelechiidae</taxon>
        <taxon>Apatetrinae</taxon>
        <taxon>Pectinophora</taxon>
    </lineage>
</organism>
<protein>
    <submittedName>
        <fullName evidence="1">Uncharacterized protein</fullName>
    </submittedName>
</protein>
<proteinExistence type="predicted"/>
<dbReference type="AlphaFoldDB" id="A0A1E1W6H4"/>
<reference evidence="1" key="1">
    <citation type="submission" date="2015-09" db="EMBL/GenBank/DDBJ databases">
        <title>De novo assembly of Pectinophora gossypiella (Pink Bollworm) gut transcriptome.</title>
        <authorList>
            <person name="Tassone E.E."/>
        </authorList>
    </citation>
    <scope>NUCLEOTIDE SEQUENCE</scope>
</reference>
<feature type="non-terminal residue" evidence="1">
    <location>
        <position position="1"/>
    </location>
</feature>
<name>A0A1E1W6H4_PECGO</name>
<feature type="non-terminal residue" evidence="1">
    <location>
        <position position="111"/>
    </location>
</feature>
<sequence>HTIIEVQVYELPSIQCNACCRFGHTKDKYRSKQRCFRCGQQHSGDNCSISEEEAQCVLCSGNHFATDKRCLEHSRQKDIKHVMSRESISYYEASKRFPSIQKPSYADVARS</sequence>
<dbReference type="EMBL" id="GDQN01008466">
    <property type="protein sequence ID" value="JAT82588.1"/>
    <property type="molecule type" value="Transcribed_RNA"/>
</dbReference>
<gene>
    <name evidence="1" type="ORF">g.18875</name>
</gene>
<accession>A0A1E1W6H4</accession>